<accession>A0A165DMR2</accession>
<sequence>MAGRGYCVALVVFVIAVVIVTIAGGRATGCVEWWRRWVVFGGYDRDTSRSSFARAVRSAGR</sequence>
<dbReference type="Proteomes" id="UP000076871">
    <property type="component" value="Unassembled WGS sequence"/>
</dbReference>
<proteinExistence type="predicted"/>
<gene>
    <name evidence="1" type="ORF">LAESUDRAFT_727163</name>
</gene>
<dbReference type="RefSeq" id="XP_040762958.1">
    <property type="nucleotide sequence ID" value="XM_040909175.1"/>
</dbReference>
<name>A0A165DMR2_9APHY</name>
<protein>
    <submittedName>
        <fullName evidence="1">Uncharacterized protein</fullName>
    </submittedName>
</protein>
<dbReference type="EMBL" id="KV427631">
    <property type="protein sequence ID" value="KZT05218.1"/>
    <property type="molecule type" value="Genomic_DNA"/>
</dbReference>
<dbReference type="AlphaFoldDB" id="A0A165DMR2"/>
<evidence type="ECO:0000313" key="1">
    <source>
        <dbReference type="EMBL" id="KZT05218.1"/>
    </source>
</evidence>
<reference evidence="1 2" key="1">
    <citation type="journal article" date="2016" name="Mol. Biol. Evol.">
        <title>Comparative Genomics of Early-Diverging Mushroom-Forming Fungi Provides Insights into the Origins of Lignocellulose Decay Capabilities.</title>
        <authorList>
            <person name="Nagy L.G."/>
            <person name="Riley R."/>
            <person name="Tritt A."/>
            <person name="Adam C."/>
            <person name="Daum C."/>
            <person name="Floudas D."/>
            <person name="Sun H."/>
            <person name="Yadav J.S."/>
            <person name="Pangilinan J."/>
            <person name="Larsson K.H."/>
            <person name="Matsuura K."/>
            <person name="Barry K."/>
            <person name="Labutti K."/>
            <person name="Kuo R."/>
            <person name="Ohm R.A."/>
            <person name="Bhattacharya S.S."/>
            <person name="Shirouzu T."/>
            <person name="Yoshinaga Y."/>
            <person name="Martin F.M."/>
            <person name="Grigoriev I.V."/>
            <person name="Hibbett D.S."/>
        </authorList>
    </citation>
    <scope>NUCLEOTIDE SEQUENCE [LARGE SCALE GENOMIC DNA]</scope>
    <source>
        <strain evidence="1 2">93-53</strain>
    </source>
</reference>
<keyword evidence="2" id="KW-1185">Reference proteome</keyword>
<dbReference type="InParanoid" id="A0A165DMR2"/>
<organism evidence="1 2">
    <name type="scientific">Laetiporus sulphureus 93-53</name>
    <dbReference type="NCBI Taxonomy" id="1314785"/>
    <lineage>
        <taxon>Eukaryota</taxon>
        <taxon>Fungi</taxon>
        <taxon>Dikarya</taxon>
        <taxon>Basidiomycota</taxon>
        <taxon>Agaricomycotina</taxon>
        <taxon>Agaricomycetes</taxon>
        <taxon>Polyporales</taxon>
        <taxon>Laetiporus</taxon>
    </lineage>
</organism>
<evidence type="ECO:0000313" key="2">
    <source>
        <dbReference type="Proteomes" id="UP000076871"/>
    </source>
</evidence>
<dbReference type="GeneID" id="63826204"/>